<sequence length="263" mass="29042">MYEIDVLVQGFPGRSLFHGTLGWSTITLLRGAGRRVLVDVGAFGVRHLLAKQLGELGVRAEDITDVVLTHAHYDHAVNFTLFPNATVWIGAQELEWAAARGPGFDPLPELYVRELATSARTRLISAGDSFLPGFLAVGAPGHTPGHLLFYVEGSEHPLLFTGDAAKNRAELLSMSVADTYDPDASRDTLALIWQYWARAPRTLLIPGHDLCMRLDENMQPRYVGERRAAMNVWMGDSMEPWRIDLCRCGDTHTLSPNAPPTLL</sequence>
<dbReference type="SUPFAM" id="SSF56281">
    <property type="entry name" value="Metallo-hydrolase/oxidoreductase"/>
    <property type="match status" value="1"/>
</dbReference>
<dbReference type="GO" id="GO:0016787">
    <property type="term" value="F:hydrolase activity"/>
    <property type="evidence" value="ECO:0007669"/>
    <property type="project" value="UniProtKB-KW"/>
</dbReference>
<name>A0A261UHI6_9BORD</name>
<protein>
    <submittedName>
        <fullName evidence="7">MBL fold hydrolase</fullName>
    </submittedName>
</protein>
<dbReference type="PANTHER" id="PTHR42978">
    <property type="entry name" value="QUORUM-QUENCHING LACTONASE YTNP-RELATED-RELATED"/>
    <property type="match status" value="1"/>
</dbReference>
<accession>A0A261UHI6</accession>
<dbReference type="InterPro" id="IPR036866">
    <property type="entry name" value="RibonucZ/Hydroxyglut_hydro"/>
</dbReference>
<gene>
    <name evidence="7" type="ORF">CAL28_19080</name>
</gene>
<evidence type="ECO:0000256" key="3">
    <source>
        <dbReference type="ARBA" id="ARBA00022723"/>
    </source>
</evidence>
<comment type="cofactor">
    <cofactor evidence="1">
        <name>Zn(2+)</name>
        <dbReference type="ChEBI" id="CHEBI:29105"/>
    </cofactor>
</comment>
<keyword evidence="8" id="KW-1185">Reference proteome</keyword>
<comment type="similarity">
    <text evidence="2">Belongs to the metallo-beta-lactamase superfamily.</text>
</comment>
<dbReference type="RefSeq" id="WP_094842816.1">
    <property type="nucleotide sequence ID" value="NZ_NEVS01000004.1"/>
</dbReference>
<dbReference type="Gene3D" id="3.60.15.10">
    <property type="entry name" value="Ribonuclease Z/Hydroxyacylglutathione hydrolase-like"/>
    <property type="match status" value="1"/>
</dbReference>
<dbReference type="GO" id="GO:0046872">
    <property type="term" value="F:metal ion binding"/>
    <property type="evidence" value="ECO:0007669"/>
    <property type="project" value="UniProtKB-KW"/>
</dbReference>
<evidence type="ECO:0000259" key="6">
    <source>
        <dbReference type="SMART" id="SM00849"/>
    </source>
</evidence>
<evidence type="ECO:0000313" key="7">
    <source>
        <dbReference type="EMBL" id="OZI61409.1"/>
    </source>
</evidence>
<dbReference type="Proteomes" id="UP000215767">
    <property type="component" value="Unassembled WGS sequence"/>
</dbReference>
<dbReference type="SMART" id="SM00849">
    <property type="entry name" value="Lactamase_B"/>
    <property type="match status" value="1"/>
</dbReference>
<dbReference type="EMBL" id="NEVS01000004">
    <property type="protein sequence ID" value="OZI61409.1"/>
    <property type="molecule type" value="Genomic_DNA"/>
</dbReference>
<keyword evidence="3" id="KW-0479">Metal-binding</keyword>
<dbReference type="OrthoDB" id="9803916at2"/>
<evidence type="ECO:0000256" key="2">
    <source>
        <dbReference type="ARBA" id="ARBA00007749"/>
    </source>
</evidence>
<dbReference type="AlphaFoldDB" id="A0A261UHI6"/>
<evidence type="ECO:0000313" key="8">
    <source>
        <dbReference type="Proteomes" id="UP000215767"/>
    </source>
</evidence>
<dbReference type="InterPro" id="IPR051013">
    <property type="entry name" value="MBL_superfamily_lactonases"/>
</dbReference>
<evidence type="ECO:0000256" key="1">
    <source>
        <dbReference type="ARBA" id="ARBA00001947"/>
    </source>
</evidence>
<keyword evidence="5" id="KW-0862">Zinc</keyword>
<dbReference type="Pfam" id="PF00753">
    <property type="entry name" value="Lactamase_B"/>
    <property type="match status" value="1"/>
</dbReference>
<feature type="domain" description="Metallo-beta-lactamase" evidence="6">
    <location>
        <begin position="23"/>
        <end position="208"/>
    </location>
</feature>
<evidence type="ECO:0000256" key="4">
    <source>
        <dbReference type="ARBA" id="ARBA00022801"/>
    </source>
</evidence>
<dbReference type="InterPro" id="IPR001279">
    <property type="entry name" value="Metallo-B-lactamas"/>
</dbReference>
<proteinExistence type="inferred from homology"/>
<dbReference type="PANTHER" id="PTHR42978:SF2">
    <property type="entry name" value="102 KBASES UNSTABLE REGION: FROM 1 TO 119443"/>
    <property type="match status" value="1"/>
</dbReference>
<comment type="caution">
    <text evidence="7">The sequence shown here is derived from an EMBL/GenBank/DDBJ whole genome shotgun (WGS) entry which is preliminary data.</text>
</comment>
<reference evidence="8" key="1">
    <citation type="submission" date="2017-05" db="EMBL/GenBank/DDBJ databases">
        <title>Complete and WGS of Bordetella genogroups.</title>
        <authorList>
            <person name="Spilker T."/>
            <person name="Lipuma J."/>
        </authorList>
    </citation>
    <scope>NUCLEOTIDE SEQUENCE [LARGE SCALE GENOMIC DNA]</scope>
    <source>
        <strain evidence="8">AU8856</strain>
    </source>
</reference>
<evidence type="ECO:0000256" key="5">
    <source>
        <dbReference type="ARBA" id="ARBA00022833"/>
    </source>
</evidence>
<organism evidence="7 8">
    <name type="scientific">Bordetella genomosp. 11</name>
    <dbReference type="NCBI Taxonomy" id="1416808"/>
    <lineage>
        <taxon>Bacteria</taxon>
        <taxon>Pseudomonadati</taxon>
        <taxon>Pseudomonadota</taxon>
        <taxon>Betaproteobacteria</taxon>
        <taxon>Burkholderiales</taxon>
        <taxon>Alcaligenaceae</taxon>
        <taxon>Bordetella</taxon>
    </lineage>
</organism>
<keyword evidence="4 7" id="KW-0378">Hydrolase</keyword>